<dbReference type="InterPro" id="IPR011604">
    <property type="entry name" value="PDDEXK-like_dom_sf"/>
</dbReference>
<dbReference type="PANTHER" id="PTHR46609:SF6">
    <property type="entry name" value="EXONUCLEASE, PHAGE-TYPE_RECB, C-TERMINAL DOMAIN-CONTAINING PROTEIN-RELATED"/>
    <property type="match status" value="1"/>
</dbReference>
<dbReference type="PANTHER" id="PTHR46609">
    <property type="entry name" value="EXONUCLEASE, PHAGE-TYPE/RECB, C-TERMINAL DOMAIN-CONTAINING PROTEIN"/>
    <property type="match status" value="1"/>
</dbReference>
<dbReference type="EMBL" id="MN738926">
    <property type="protein sequence ID" value="QHT31873.1"/>
    <property type="molecule type" value="Genomic_DNA"/>
</dbReference>
<proteinExistence type="predicted"/>
<organism evidence="2">
    <name type="scientific">viral metagenome</name>
    <dbReference type="NCBI Taxonomy" id="1070528"/>
    <lineage>
        <taxon>unclassified sequences</taxon>
        <taxon>metagenomes</taxon>
        <taxon>organismal metagenomes</taxon>
    </lineage>
</organism>
<dbReference type="InterPro" id="IPR019080">
    <property type="entry name" value="YqaJ_viral_recombinase"/>
</dbReference>
<dbReference type="CDD" id="cd22343">
    <property type="entry name" value="PDDEXK_lambda_exonuclease-like"/>
    <property type="match status" value="1"/>
</dbReference>
<protein>
    <recommendedName>
        <fullName evidence="1">YqaJ viral recombinase domain-containing protein</fullName>
    </recommendedName>
</protein>
<evidence type="ECO:0000259" key="1">
    <source>
        <dbReference type="Pfam" id="PF09588"/>
    </source>
</evidence>
<dbReference type="InterPro" id="IPR051703">
    <property type="entry name" value="NF-kappa-B_Signaling_Reg"/>
</dbReference>
<sequence length="491" mass="57466">MLSFIEPDSDDMYDAQITVSELIDDYVNDEILKMSSPDFHNEQVIQISDILFEQWSSAGICEDNDEIHEEICDFVENVCNDYFENYDVPARQYPITILNDCKDVTKIQEKIKKLEVIYQPDQRTSEWYEYRHNMITASNIWKVFASESQYNSLIYEKCLPFENKNGGGYVNTESALHWGVKYEPVSVMMYELFNSTKIGDFGCIQHPVYKCIGASPDGIVVDPSSERFGHMVEIKNIVNREITGIPKEEYWIQMQLQLETCDLDYCDFVETRFREYENEWMFYNNIRRRKESVDIMVEKIDTAIDVDLNLDFIEPAVNLTAVNLDTVVNLDPVVENSEDNDVQVNLESEINSEEPPFRGVICHFISKTFTSSVPKYVYMPLDTPIEKDVIDEWIKTQKELLKETHALFTTIYWYLDEYSCVLVKRNRKWFEAAVPKIQEAWNTIEKERVSGYEHRATKKKRNEVIVETDADNNKLIKNLQVNNGICLIKLD</sequence>
<dbReference type="AlphaFoldDB" id="A0A6C0ETM6"/>
<dbReference type="InterPro" id="IPR011335">
    <property type="entry name" value="Restrct_endonuc-II-like"/>
</dbReference>
<dbReference type="Gene3D" id="3.90.320.10">
    <property type="match status" value="1"/>
</dbReference>
<dbReference type="SUPFAM" id="SSF52980">
    <property type="entry name" value="Restriction endonuclease-like"/>
    <property type="match status" value="1"/>
</dbReference>
<name>A0A6C0ETM6_9ZZZZ</name>
<feature type="domain" description="YqaJ viral recombinase" evidence="1">
    <location>
        <begin position="126"/>
        <end position="260"/>
    </location>
</feature>
<evidence type="ECO:0000313" key="2">
    <source>
        <dbReference type="EMBL" id="QHT31873.1"/>
    </source>
</evidence>
<reference evidence="2" key="1">
    <citation type="journal article" date="2020" name="Nature">
        <title>Giant virus diversity and host interactions through global metagenomics.</title>
        <authorList>
            <person name="Schulz F."/>
            <person name="Roux S."/>
            <person name="Paez-Espino D."/>
            <person name="Jungbluth S."/>
            <person name="Walsh D.A."/>
            <person name="Denef V.J."/>
            <person name="McMahon K.D."/>
            <person name="Konstantinidis K.T."/>
            <person name="Eloe-Fadrosh E.A."/>
            <person name="Kyrpides N.C."/>
            <person name="Woyke T."/>
        </authorList>
    </citation>
    <scope>NUCLEOTIDE SEQUENCE</scope>
    <source>
        <strain evidence="2">GVMAG-M-3300009155-48</strain>
    </source>
</reference>
<accession>A0A6C0ETM6</accession>
<dbReference type="Pfam" id="PF09588">
    <property type="entry name" value="YqaJ"/>
    <property type="match status" value="1"/>
</dbReference>